<feature type="region of interest" description="Disordered" evidence="10">
    <location>
        <begin position="1"/>
        <end position="24"/>
    </location>
</feature>
<dbReference type="InterPro" id="IPR040221">
    <property type="entry name" value="CDCA7/CDA7L"/>
</dbReference>
<dbReference type="Proteomes" id="UP001255856">
    <property type="component" value="Unassembled WGS sequence"/>
</dbReference>
<reference evidence="14" key="1">
    <citation type="submission" date="2021-01" db="EMBL/GenBank/DDBJ databases">
        <authorList>
            <person name="Eckstrom K.M.E."/>
        </authorList>
    </citation>
    <scope>NUCLEOTIDE SEQUENCE</scope>
    <source>
        <strain evidence="14">UVCC 0001</strain>
    </source>
</reference>
<keyword evidence="6" id="KW-0832">Ubl conjugation</keyword>
<evidence type="ECO:0000256" key="9">
    <source>
        <dbReference type="ARBA" id="ARBA00023242"/>
    </source>
</evidence>
<dbReference type="EMBL" id="JASFZW010000010">
    <property type="protein sequence ID" value="KAK2076518.1"/>
    <property type="molecule type" value="Genomic_DNA"/>
</dbReference>
<keyword evidence="15" id="KW-1185">Reference proteome</keyword>
<feature type="domain" description="WHIM2" evidence="13">
    <location>
        <begin position="419"/>
        <end position="494"/>
    </location>
</feature>
<evidence type="ECO:0000313" key="15">
    <source>
        <dbReference type="Proteomes" id="UP001255856"/>
    </source>
</evidence>
<name>A0AAD9MKK3_PROWI</name>
<feature type="domain" description="WHIM1" evidence="12">
    <location>
        <begin position="299"/>
        <end position="327"/>
    </location>
</feature>
<evidence type="ECO:0000256" key="10">
    <source>
        <dbReference type="SAM" id="MobiDB-lite"/>
    </source>
</evidence>
<evidence type="ECO:0000259" key="13">
    <source>
        <dbReference type="Pfam" id="PF15613"/>
    </source>
</evidence>
<dbReference type="AlphaFoldDB" id="A0AAD9MKK3"/>
<feature type="compositionally biased region" description="Basic residues" evidence="10">
    <location>
        <begin position="1"/>
        <end position="12"/>
    </location>
</feature>
<keyword evidence="8" id="KW-0804">Transcription</keyword>
<protein>
    <submittedName>
        <fullName evidence="14">Uncharacterized protein</fullName>
    </submittedName>
</protein>
<comment type="subcellular location">
    <subcellularLocation>
        <location evidence="2">Cytoplasm</location>
    </subcellularLocation>
    <subcellularLocation>
        <location evidence="1">Nucleus</location>
    </subcellularLocation>
</comment>
<dbReference type="GO" id="GO:0005634">
    <property type="term" value="C:nucleus"/>
    <property type="evidence" value="ECO:0007669"/>
    <property type="project" value="UniProtKB-SubCell"/>
</dbReference>
<evidence type="ECO:0000256" key="2">
    <source>
        <dbReference type="ARBA" id="ARBA00004496"/>
    </source>
</evidence>
<evidence type="ECO:0000256" key="4">
    <source>
        <dbReference type="ARBA" id="ARBA00022499"/>
    </source>
</evidence>
<dbReference type="GO" id="GO:0005737">
    <property type="term" value="C:cytoplasm"/>
    <property type="evidence" value="ECO:0007669"/>
    <property type="project" value="UniProtKB-SubCell"/>
</dbReference>
<dbReference type="Pfam" id="PF15613">
    <property type="entry name" value="WSD"/>
    <property type="match status" value="1"/>
</dbReference>
<evidence type="ECO:0000256" key="5">
    <source>
        <dbReference type="ARBA" id="ARBA00022553"/>
    </source>
</evidence>
<sequence>MKARSAKTKKRTANPGVRQQGGRIYDSENGTTCHQCRQKTIEIKAKCTSCTLYYCPRCLENRYQEKVDEKQGLEATGILAGVAKTAGFGSVSELLEKNPTARSLSMLAPAAKPGRPESAPKRVKKERTPMAELVDDATLGAFPPHVEFLPLCLPLRSKTPGGKQDQRDAVAMVDCPAMLLEILEFAEVFKPCLKVRSLTASKLAGELVATSEGQARLAVRDAWDVKSGPGLAKAWTHIMQRYWERLGESAAESAAHETPAAVAGELASAPAHMAPGAEDGPVSRVCPALEEERASYPPGGYWALNPAQRLRMLHALMHDALDTWHLRRFIEGQMDVVPEESQEWKAAAAKARKEARQAALAARDKEIAVLLASMDTKSMTLEAQAALVAEAKARADAEIQSQMIPAQAPARLAGPCAARAACLGHDRQGRAYWRLASFELYTEKIGAEALLVQQQAEEGSPFSESFTICGDVGSLVDSLEARGQRESALKTNIEAALKLGRRGAAAGQAPNQS</sequence>
<evidence type="ECO:0000256" key="6">
    <source>
        <dbReference type="ARBA" id="ARBA00022843"/>
    </source>
</evidence>
<dbReference type="InterPro" id="IPR018866">
    <property type="entry name" value="Znf-4CXXC_R1"/>
</dbReference>
<dbReference type="InterPro" id="IPR028941">
    <property type="entry name" value="WHIM2_dom"/>
</dbReference>
<evidence type="ECO:0000256" key="7">
    <source>
        <dbReference type="ARBA" id="ARBA00023015"/>
    </source>
</evidence>
<organism evidence="14 15">
    <name type="scientific">Prototheca wickerhamii</name>
    <dbReference type="NCBI Taxonomy" id="3111"/>
    <lineage>
        <taxon>Eukaryota</taxon>
        <taxon>Viridiplantae</taxon>
        <taxon>Chlorophyta</taxon>
        <taxon>core chlorophytes</taxon>
        <taxon>Trebouxiophyceae</taxon>
        <taxon>Chlorellales</taxon>
        <taxon>Chlorellaceae</taxon>
        <taxon>Prototheca</taxon>
    </lineage>
</organism>
<accession>A0AAD9MKK3</accession>
<dbReference type="Pfam" id="PF10497">
    <property type="entry name" value="zf-4CXXC_R1"/>
    <property type="match status" value="1"/>
</dbReference>
<evidence type="ECO:0000256" key="3">
    <source>
        <dbReference type="ARBA" id="ARBA00022490"/>
    </source>
</evidence>
<gene>
    <name evidence="14" type="ORF">QBZ16_001044</name>
</gene>
<dbReference type="PANTHER" id="PTHR31169:SF8">
    <property type="entry name" value="ZINC-FINGER DOMAIN OF MONOAMINE-OXIDASE A REPRESSOR R1 PROTEIN"/>
    <property type="match status" value="1"/>
</dbReference>
<dbReference type="InterPro" id="IPR028942">
    <property type="entry name" value="WHIM1_dom"/>
</dbReference>
<dbReference type="Pfam" id="PF15612">
    <property type="entry name" value="WHIM1"/>
    <property type="match status" value="1"/>
</dbReference>
<evidence type="ECO:0000256" key="8">
    <source>
        <dbReference type="ARBA" id="ARBA00023163"/>
    </source>
</evidence>
<evidence type="ECO:0000313" key="14">
    <source>
        <dbReference type="EMBL" id="KAK2076518.1"/>
    </source>
</evidence>
<evidence type="ECO:0000259" key="12">
    <source>
        <dbReference type="Pfam" id="PF15612"/>
    </source>
</evidence>
<dbReference type="GO" id="GO:0006355">
    <property type="term" value="P:regulation of DNA-templated transcription"/>
    <property type="evidence" value="ECO:0007669"/>
    <property type="project" value="InterPro"/>
</dbReference>
<evidence type="ECO:0000259" key="11">
    <source>
        <dbReference type="Pfam" id="PF10497"/>
    </source>
</evidence>
<keyword evidence="3" id="KW-0963">Cytoplasm</keyword>
<feature type="domain" description="Zinc-finger" evidence="11">
    <location>
        <begin position="25"/>
        <end position="70"/>
    </location>
</feature>
<comment type="caution">
    <text evidence="14">The sequence shown here is derived from an EMBL/GenBank/DDBJ whole genome shotgun (WGS) entry which is preliminary data.</text>
</comment>
<keyword evidence="5" id="KW-0597">Phosphoprotein</keyword>
<evidence type="ECO:0000256" key="1">
    <source>
        <dbReference type="ARBA" id="ARBA00004123"/>
    </source>
</evidence>
<keyword evidence="7" id="KW-0805">Transcription regulation</keyword>
<keyword evidence="4" id="KW-1017">Isopeptide bond</keyword>
<dbReference type="PANTHER" id="PTHR31169">
    <property type="entry name" value="OS05G0300700 PROTEIN"/>
    <property type="match status" value="1"/>
</dbReference>
<keyword evidence="9" id="KW-0539">Nucleus</keyword>
<proteinExistence type="predicted"/>